<dbReference type="WBParaSite" id="SCUD_0001754801-mRNA-1">
    <property type="protein sequence ID" value="SCUD_0001754801-mRNA-1"/>
    <property type="gene ID" value="SCUD_0001754801"/>
</dbReference>
<evidence type="ECO:0000313" key="3">
    <source>
        <dbReference type="Proteomes" id="UP000279833"/>
    </source>
</evidence>
<evidence type="ECO:0000256" key="1">
    <source>
        <dbReference type="SAM" id="Phobius"/>
    </source>
</evidence>
<name>A0A183KR59_9TREM</name>
<reference evidence="4" key="1">
    <citation type="submission" date="2016-06" db="UniProtKB">
        <authorList>
            <consortium name="WormBaseParasite"/>
        </authorList>
    </citation>
    <scope>IDENTIFICATION</scope>
</reference>
<reference evidence="2 3" key="2">
    <citation type="submission" date="2018-11" db="EMBL/GenBank/DDBJ databases">
        <authorList>
            <consortium name="Pathogen Informatics"/>
        </authorList>
    </citation>
    <scope>NUCLEOTIDE SEQUENCE [LARGE SCALE GENOMIC DNA]</scope>
    <source>
        <strain evidence="2">Dakar</strain>
        <strain evidence="3">Dakar, Senegal</strain>
    </source>
</reference>
<keyword evidence="1" id="KW-0472">Membrane</keyword>
<dbReference type="AlphaFoldDB" id="A0A183KR59"/>
<accession>A0A183KR59</accession>
<evidence type="ECO:0000313" key="4">
    <source>
        <dbReference type="WBParaSite" id="SCUD_0001754801-mRNA-1"/>
    </source>
</evidence>
<evidence type="ECO:0000313" key="2">
    <source>
        <dbReference type="EMBL" id="VDP63779.1"/>
    </source>
</evidence>
<keyword evidence="1" id="KW-1133">Transmembrane helix</keyword>
<feature type="transmembrane region" description="Helical" evidence="1">
    <location>
        <begin position="22"/>
        <end position="44"/>
    </location>
</feature>
<gene>
    <name evidence="2" type="ORF">SCUD_LOCUS17546</name>
</gene>
<keyword evidence="1" id="KW-0812">Transmembrane</keyword>
<sequence>MYFAVTATSTSNTAARMFSNPAALPLLTCLMAMLISSIVGGPTLNGRSVGGNSISGWSSGAGRFEGCLGCSTHPFCYTLMLVITLLSLDCTGRFGLR</sequence>
<protein>
    <submittedName>
        <fullName evidence="4">Secreted peptide</fullName>
    </submittedName>
</protein>
<proteinExistence type="predicted"/>
<dbReference type="Proteomes" id="UP000279833">
    <property type="component" value="Unassembled WGS sequence"/>
</dbReference>
<dbReference type="EMBL" id="UZAK01039928">
    <property type="protein sequence ID" value="VDP63779.1"/>
    <property type="molecule type" value="Genomic_DNA"/>
</dbReference>
<organism evidence="4">
    <name type="scientific">Schistosoma curassoni</name>
    <dbReference type="NCBI Taxonomy" id="6186"/>
    <lineage>
        <taxon>Eukaryota</taxon>
        <taxon>Metazoa</taxon>
        <taxon>Spiralia</taxon>
        <taxon>Lophotrochozoa</taxon>
        <taxon>Platyhelminthes</taxon>
        <taxon>Trematoda</taxon>
        <taxon>Digenea</taxon>
        <taxon>Strigeidida</taxon>
        <taxon>Schistosomatoidea</taxon>
        <taxon>Schistosomatidae</taxon>
        <taxon>Schistosoma</taxon>
    </lineage>
</organism>
<keyword evidence="3" id="KW-1185">Reference proteome</keyword>